<dbReference type="PROSITE" id="PS00963">
    <property type="entry name" value="RIBOSOMAL_S2_2"/>
    <property type="match status" value="1"/>
</dbReference>
<protein>
    <recommendedName>
        <fullName evidence="9">30S ribosomal protein S2</fullName>
    </recommendedName>
</protein>
<evidence type="ECO:0008006" key="9">
    <source>
        <dbReference type="Google" id="ProtNLM"/>
    </source>
</evidence>
<dbReference type="CDD" id="cd01425">
    <property type="entry name" value="RPS2"/>
    <property type="match status" value="1"/>
</dbReference>
<evidence type="ECO:0000313" key="7">
    <source>
        <dbReference type="EMBL" id="CAF3492013.1"/>
    </source>
</evidence>
<evidence type="ECO:0000256" key="5">
    <source>
        <dbReference type="SAM" id="MobiDB-lite"/>
    </source>
</evidence>
<dbReference type="EMBL" id="CAJOBA010000001">
    <property type="protein sequence ID" value="CAF3492013.1"/>
    <property type="molecule type" value="Genomic_DNA"/>
</dbReference>
<dbReference type="InterPro" id="IPR018130">
    <property type="entry name" value="Ribosomal_uS2_CS"/>
</dbReference>
<dbReference type="EMBL" id="CAJNOK010000001">
    <property type="protein sequence ID" value="CAF0720840.1"/>
    <property type="molecule type" value="Genomic_DNA"/>
</dbReference>
<sequence length="242" mass="26667">MRPYIKGRKGSAHIFHLEKIQKVIELAYQLIYDVTQKGGKLLFVGTKGALVKQLVKEQAERAHASYVTQRALDKSGEIAKYSKKEQINIQKEIEKLLKFLGGISNMKRMPDVMVIVDPKAEMNPVLEAKKLGIATIGITNSNGAPDDTDITIPANTVSSRTVQLLLQIMADAAAEALGEPTFVMGKRDEEIILAEEKKIYPETVARTGHKSFSRFAKPRFPRQFTAPTPPSPTAVPVKATAV</sequence>
<organism evidence="6 8">
    <name type="scientific">Didymodactylos carnosus</name>
    <dbReference type="NCBI Taxonomy" id="1234261"/>
    <lineage>
        <taxon>Eukaryota</taxon>
        <taxon>Metazoa</taxon>
        <taxon>Spiralia</taxon>
        <taxon>Gnathifera</taxon>
        <taxon>Rotifera</taxon>
        <taxon>Eurotatoria</taxon>
        <taxon>Bdelloidea</taxon>
        <taxon>Philodinida</taxon>
        <taxon>Philodinidae</taxon>
        <taxon>Didymodactylos</taxon>
    </lineage>
</organism>
<keyword evidence="2 4" id="KW-0689">Ribosomal protein</keyword>
<comment type="similarity">
    <text evidence="1 4">Belongs to the universal ribosomal protein uS2 family.</text>
</comment>
<dbReference type="GO" id="GO:0022627">
    <property type="term" value="C:cytosolic small ribosomal subunit"/>
    <property type="evidence" value="ECO:0007669"/>
    <property type="project" value="TreeGrafter"/>
</dbReference>
<proteinExistence type="inferred from homology"/>
<feature type="region of interest" description="Disordered" evidence="5">
    <location>
        <begin position="220"/>
        <end position="242"/>
    </location>
</feature>
<evidence type="ECO:0000313" key="8">
    <source>
        <dbReference type="Proteomes" id="UP000677228"/>
    </source>
</evidence>
<dbReference type="InterPro" id="IPR023591">
    <property type="entry name" value="Ribosomal_uS2_flav_dom_sf"/>
</dbReference>
<dbReference type="Gene3D" id="1.10.287.610">
    <property type="entry name" value="Helix hairpin bin"/>
    <property type="match status" value="1"/>
</dbReference>
<dbReference type="PRINTS" id="PR00395">
    <property type="entry name" value="RIBOSOMALS2"/>
</dbReference>
<dbReference type="HAMAP" id="MF_00291_B">
    <property type="entry name" value="Ribosomal_uS2_B"/>
    <property type="match status" value="1"/>
</dbReference>
<dbReference type="NCBIfam" id="TIGR01011">
    <property type="entry name" value="rpsB_bact"/>
    <property type="match status" value="1"/>
</dbReference>
<dbReference type="Gene3D" id="3.40.50.10490">
    <property type="entry name" value="Glucose-6-phosphate isomerase like protein, domain 1"/>
    <property type="match status" value="1"/>
</dbReference>
<dbReference type="Proteomes" id="UP000677228">
    <property type="component" value="Unassembled WGS sequence"/>
</dbReference>
<dbReference type="GO" id="GO:0006412">
    <property type="term" value="P:translation"/>
    <property type="evidence" value="ECO:0007669"/>
    <property type="project" value="InterPro"/>
</dbReference>
<keyword evidence="3 4" id="KW-0687">Ribonucleoprotein</keyword>
<dbReference type="InterPro" id="IPR005706">
    <property type="entry name" value="Ribosomal_uS2_bac/mit/plastid"/>
</dbReference>
<reference evidence="6" key="1">
    <citation type="submission" date="2021-02" db="EMBL/GenBank/DDBJ databases">
        <authorList>
            <person name="Nowell W R."/>
        </authorList>
    </citation>
    <scope>NUCLEOTIDE SEQUENCE</scope>
</reference>
<accession>A0A8S2CLP3</accession>
<gene>
    <name evidence="6" type="ORF">OVA965_LOCUS29</name>
    <name evidence="7" type="ORF">TMI583_LOCUS29</name>
</gene>
<dbReference type="Proteomes" id="UP000682733">
    <property type="component" value="Unassembled WGS sequence"/>
</dbReference>
<dbReference type="PANTHER" id="PTHR12534:SF0">
    <property type="entry name" value="SMALL RIBOSOMAL SUBUNIT PROTEIN US2M"/>
    <property type="match status" value="1"/>
</dbReference>
<evidence type="ECO:0000256" key="3">
    <source>
        <dbReference type="ARBA" id="ARBA00023274"/>
    </source>
</evidence>
<comment type="caution">
    <text evidence="6">The sequence shown here is derived from an EMBL/GenBank/DDBJ whole genome shotgun (WGS) entry which is preliminary data.</text>
</comment>
<evidence type="ECO:0000256" key="1">
    <source>
        <dbReference type="ARBA" id="ARBA00006242"/>
    </source>
</evidence>
<dbReference type="GO" id="GO:0003735">
    <property type="term" value="F:structural constituent of ribosome"/>
    <property type="evidence" value="ECO:0007669"/>
    <property type="project" value="InterPro"/>
</dbReference>
<evidence type="ECO:0000256" key="2">
    <source>
        <dbReference type="ARBA" id="ARBA00022980"/>
    </source>
</evidence>
<evidence type="ECO:0000313" key="6">
    <source>
        <dbReference type="EMBL" id="CAF0720840.1"/>
    </source>
</evidence>
<name>A0A8S2CLP3_9BILA</name>
<dbReference type="PANTHER" id="PTHR12534">
    <property type="entry name" value="30S RIBOSOMAL PROTEIN S2 PROKARYOTIC AND ORGANELLAR"/>
    <property type="match status" value="1"/>
</dbReference>
<dbReference type="Pfam" id="PF00318">
    <property type="entry name" value="Ribosomal_S2"/>
    <property type="match status" value="2"/>
</dbReference>
<evidence type="ECO:0000256" key="4">
    <source>
        <dbReference type="RuleBase" id="RU003631"/>
    </source>
</evidence>
<dbReference type="AlphaFoldDB" id="A0A8S2CLP3"/>
<dbReference type="InterPro" id="IPR001865">
    <property type="entry name" value="Ribosomal_uS2"/>
</dbReference>
<dbReference type="SUPFAM" id="SSF52313">
    <property type="entry name" value="Ribosomal protein S2"/>
    <property type="match status" value="1"/>
</dbReference>